<gene>
    <name evidence="2" type="ORF">HZS80_04245</name>
</gene>
<dbReference type="Gene3D" id="3.30.420.10">
    <property type="entry name" value="Ribonuclease H-like superfamily/Ribonuclease H"/>
    <property type="match status" value="1"/>
</dbReference>
<dbReference type="InterPro" id="IPR012337">
    <property type="entry name" value="RNaseH-like_sf"/>
</dbReference>
<comment type="caution">
    <text evidence="2">The sequence shown here is derived from an EMBL/GenBank/DDBJ whole genome shotgun (WGS) entry which is preliminary data.</text>
</comment>
<dbReference type="GO" id="GO:0003676">
    <property type="term" value="F:nucleic acid binding"/>
    <property type="evidence" value="ECO:0007669"/>
    <property type="project" value="InterPro"/>
</dbReference>
<dbReference type="InterPro" id="IPR001584">
    <property type="entry name" value="Integrase_cat-core"/>
</dbReference>
<evidence type="ECO:0000313" key="3">
    <source>
        <dbReference type="Proteomes" id="UP000526892"/>
    </source>
</evidence>
<dbReference type="PANTHER" id="PTHR46889:SF4">
    <property type="entry name" value="TRANSPOSASE INSO FOR INSERTION SEQUENCE ELEMENT IS911B-RELATED"/>
    <property type="match status" value="1"/>
</dbReference>
<dbReference type="InterPro" id="IPR036397">
    <property type="entry name" value="RNaseH_sf"/>
</dbReference>
<reference evidence="2 3" key="1">
    <citation type="journal article" date="2003" name="Extremophiles">
        <title>Halomonas glaciei sp. nov. isolated from fast ice of Adelie Land, Antarctica.</title>
        <authorList>
            <person name="Reddy G.S."/>
            <person name="Raghavan P.U."/>
            <person name="Sarita N.B."/>
            <person name="Prakash J.S."/>
            <person name="Nagesh N."/>
            <person name="Delille D."/>
            <person name="Shivaji S."/>
        </authorList>
    </citation>
    <scope>NUCLEOTIDE SEQUENCE [LARGE SCALE GENOMIC DNA]</scope>
    <source>
        <strain evidence="2 3">DD39</strain>
    </source>
</reference>
<dbReference type="AlphaFoldDB" id="A0A7Z0RXP0"/>
<dbReference type="PROSITE" id="PS50994">
    <property type="entry name" value="INTEGRASE"/>
    <property type="match status" value="1"/>
</dbReference>
<sequence>MREAGETCDKHRVARLMSREGLRSHTGYQRRPGCYGGLKPAVVSPNHLDRQFIVTVPNVACVTDITYLRTYEGWLYLAVVIDLFSRQVVGWSMKSRMTTELVLDTLLSAVWRRKPQGSVMVHSDQGSQFSSGYWQSFLKANHWVGSMSRSANKVALECKMQIQ</sequence>
<organism evidence="2 3">
    <name type="scientific">Vreelandella glaciei</name>
    <dbReference type="NCBI Taxonomy" id="186761"/>
    <lineage>
        <taxon>Bacteria</taxon>
        <taxon>Pseudomonadati</taxon>
        <taxon>Pseudomonadota</taxon>
        <taxon>Gammaproteobacteria</taxon>
        <taxon>Oceanospirillales</taxon>
        <taxon>Halomonadaceae</taxon>
        <taxon>Vreelandella</taxon>
    </lineage>
</organism>
<dbReference type="Proteomes" id="UP000526892">
    <property type="component" value="Unassembled WGS sequence"/>
</dbReference>
<evidence type="ECO:0000313" key="2">
    <source>
        <dbReference type="EMBL" id="NYS76938.1"/>
    </source>
</evidence>
<dbReference type="InterPro" id="IPR048020">
    <property type="entry name" value="Transpos_IS3"/>
</dbReference>
<dbReference type="PANTHER" id="PTHR46889">
    <property type="entry name" value="TRANSPOSASE INSF FOR INSERTION SEQUENCE IS3B-RELATED"/>
    <property type="match status" value="1"/>
</dbReference>
<name>A0A7Z0RXP0_9GAMM</name>
<accession>A0A7Z0RXP0</accession>
<evidence type="ECO:0000259" key="1">
    <source>
        <dbReference type="PROSITE" id="PS50994"/>
    </source>
</evidence>
<proteinExistence type="predicted"/>
<dbReference type="InterPro" id="IPR050900">
    <property type="entry name" value="Transposase_IS3/IS150/IS904"/>
</dbReference>
<dbReference type="Pfam" id="PF00665">
    <property type="entry name" value="rve"/>
    <property type="match status" value="1"/>
</dbReference>
<feature type="domain" description="Integrase catalytic" evidence="1">
    <location>
        <begin position="53"/>
        <end position="163"/>
    </location>
</feature>
<dbReference type="SUPFAM" id="SSF53098">
    <property type="entry name" value="Ribonuclease H-like"/>
    <property type="match status" value="1"/>
</dbReference>
<dbReference type="GO" id="GO:0015074">
    <property type="term" value="P:DNA integration"/>
    <property type="evidence" value="ECO:0007669"/>
    <property type="project" value="InterPro"/>
</dbReference>
<dbReference type="NCBIfam" id="NF033516">
    <property type="entry name" value="transpos_IS3"/>
    <property type="match status" value="1"/>
</dbReference>
<dbReference type="EMBL" id="JACCDE010000004">
    <property type="protein sequence ID" value="NYS76938.1"/>
    <property type="molecule type" value="Genomic_DNA"/>
</dbReference>
<keyword evidence="3" id="KW-1185">Reference proteome</keyword>
<protein>
    <submittedName>
        <fullName evidence="2">IS3 family transposase</fullName>
    </submittedName>
</protein>